<gene>
    <name evidence="1" type="ORF">JOF53_000369</name>
</gene>
<organism evidence="1 2">
    <name type="scientific">Crossiella equi</name>
    <dbReference type="NCBI Taxonomy" id="130796"/>
    <lineage>
        <taxon>Bacteria</taxon>
        <taxon>Bacillati</taxon>
        <taxon>Actinomycetota</taxon>
        <taxon>Actinomycetes</taxon>
        <taxon>Pseudonocardiales</taxon>
        <taxon>Pseudonocardiaceae</taxon>
        <taxon>Crossiella</taxon>
    </lineage>
</organism>
<protein>
    <submittedName>
        <fullName evidence="1">Dephospho-CoA kinase</fullName>
        <ecNumber evidence="1">2.7.1.24</ecNumber>
    </submittedName>
</protein>
<dbReference type="PANTHER" id="PTHR34822">
    <property type="entry name" value="GRPB DOMAIN PROTEIN (AFU_ORTHOLOGUE AFUA_1G01530)"/>
    <property type="match status" value="1"/>
</dbReference>
<dbReference type="GO" id="GO:0004140">
    <property type="term" value="F:dephospho-CoA kinase activity"/>
    <property type="evidence" value="ECO:0007669"/>
    <property type="project" value="UniProtKB-EC"/>
</dbReference>
<dbReference type="Pfam" id="PF04229">
    <property type="entry name" value="GrpB"/>
    <property type="match status" value="1"/>
</dbReference>
<keyword evidence="2" id="KW-1185">Reference proteome</keyword>
<comment type="caution">
    <text evidence="1">The sequence shown here is derived from an EMBL/GenBank/DDBJ whole genome shotgun (WGS) entry which is preliminary data.</text>
</comment>
<dbReference type="EC" id="2.7.1.24" evidence="1"/>
<sequence length="201" mass="22686">MGEHRELLADSDPALAEVAAHELDRLRAALAEPSWTYDHIGSTSVSGLRAKPIVDLQLGVRPLPPEGSPFDAALLALGYRPSTGSRPDSPGVYRDLVREPGLAPEEAYRKRLYVGERVILHVRLLGSPWWSYTVLFRDWLRADAEGRAAYQRTKEELATRFAGAPDYDDYTRAKTVFFDEVQRRFEEFGASSPYRVRRVPL</sequence>
<dbReference type="PANTHER" id="PTHR34822:SF1">
    <property type="entry name" value="GRPB FAMILY PROTEIN"/>
    <property type="match status" value="1"/>
</dbReference>
<name>A0ABS5A5I5_9PSEU</name>
<evidence type="ECO:0000313" key="1">
    <source>
        <dbReference type="EMBL" id="MBP2471497.1"/>
    </source>
</evidence>
<reference evidence="1 2" key="1">
    <citation type="submission" date="2021-03" db="EMBL/GenBank/DDBJ databases">
        <title>Sequencing the genomes of 1000 actinobacteria strains.</title>
        <authorList>
            <person name="Klenk H.-P."/>
        </authorList>
    </citation>
    <scope>NUCLEOTIDE SEQUENCE [LARGE SCALE GENOMIC DNA]</scope>
    <source>
        <strain evidence="1 2">DSM 44580</strain>
    </source>
</reference>
<dbReference type="EMBL" id="JAGIOO010000001">
    <property type="protein sequence ID" value="MBP2471497.1"/>
    <property type="molecule type" value="Genomic_DNA"/>
</dbReference>
<keyword evidence="1" id="KW-0808">Transferase</keyword>
<dbReference type="InterPro" id="IPR043519">
    <property type="entry name" value="NT_sf"/>
</dbReference>
<accession>A0ABS5A5I5</accession>
<dbReference type="Gene3D" id="3.30.460.10">
    <property type="entry name" value="Beta Polymerase, domain 2"/>
    <property type="match status" value="1"/>
</dbReference>
<dbReference type="Proteomes" id="UP001519363">
    <property type="component" value="Unassembled WGS sequence"/>
</dbReference>
<dbReference type="RefSeq" id="WP_209706221.1">
    <property type="nucleotide sequence ID" value="NZ_JAGIOO010000001.1"/>
</dbReference>
<dbReference type="InterPro" id="IPR007344">
    <property type="entry name" value="GrpB/CoaE"/>
</dbReference>
<proteinExistence type="predicted"/>
<evidence type="ECO:0000313" key="2">
    <source>
        <dbReference type="Proteomes" id="UP001519363"/>
    </source>
</evidence>
<dbReference type="SUPFAM" id="SSF81301">
    <property type="entry name" value="Nucleotidyltransferase"/>
    <property type="match status" value="1"/>
</dbReference>
<keyword evidence="1" id="KW-0418">Kinase</keyword>